<dbReference type="EMBL" id="PDLM01000001">
    <property type="protein sequence ID" value="RDW89120.1"/>
    <property type="molecule type" value="Genomic_DNA"/>
</dbReference>
<evidence type="ECO:0000256" key="11">
    <source>
        <dbReference type="SAM" id="MobiDB-lite"/>
    </source>
</evidence>
<keyword evidence="8 10" id="KW-0472">Membrane</keyword>
<feature type="region of interest" description="Disordered" evidence="11">
    <location>
        <begin position="85"/>
        <end position="136"/>
    </location>
</feature>
<sequence length="2033" mass="216935">MVSEASSSAWHPAFMPNSAADIIPIQSLEASSISDPAPAEESPAAELVEEPDLKISVPDHGSVNGDNTEHAELTNLRDALTTSLASPGGVEMNESPEHNGITNHDTSEIQPFDSPKADFPTAGPTHESRHQSTTSFARTVSHEVNWGEDDEVDPEWNLHRTDTDPFKLMAQSDRTNSFPAVPPLHSVDSHHVAEPLPHSQAEDIMGSNEQPQKDMFDDVDVDEGDFFAKSHEPEKSFPFEPQGETFDQHQVLGGEIREERDEESQARFEEGLPLVQSQAQEVNTSIEERSPDFTSAFTDDAGEDDFFAQVSKPAVSEPEPRPDSLERKSTIQVMNSMNFTPRDGVQDDIPEENEETGDVSSPQSSLEKATGGGLGASKSTILAQVLGDAENPISESTEGLSGLEKTEEGDLAAMWQAALEEDDFLDDDELLEDDPVTENNAVDPAAFFGSDDEGFLEDTDDQPQSQENHTQSGSPSNPSPVTGANGKIVGFDSLSGSALANQTGSSRYVPAGANVPRQEQPRTSYTPTAPLLTDLSKPSNVPATSSPYMSPAIGFPGQLQPQSARPEMPKAQSFADKAKGGYSSPYDLPMEVVKPRRRIGLQQMGRGNSASAAPPSTAPPRSSSRPGQMPPPMRSSSSMSPPTSSHAMQTQSAPLPAAGVPQARPSSAQSKAGFFEDLPMSSRPKPVSRQSTRVSSPSIYSPANTMQSTVPLPGQSPYAMPQPPQNIPSEPPLQGLVAPQRVNPYANLPAAASILPPSNASRYSPAPQQPGAQGAPPPMVQSRYSPAPPNQRQQSSTYSAAPAVTQPPPPVLPHLPRTSSPLAHFERTTQEFRPHGSVENLNYDRRSSSSGYEPGLRAHPLPPTREVDETEASANKDTAPLHNPYFPRQSTQTPPPPQGLATKNIISPPKRAVSGYMPQYANGAPLQRDFVPPKRSQTQSPGHAFAGPKLEMGAHDPYARPASVHAPTSPSANAASYASMTAVSSGRPRGFSQNLDYIAPTDGLENDSLQRWRGAPVFAWGVGGTLITSFPKDIPRYGMNQALPKIIRSPGEVKVRNIKDVCALEERLINFPGPLKGKSKKKDLLTWLNTGIANLEQPDYQIPPAMASTHESKRKEERVLLWKILRILIENDGVLEGNPAVEKAVRAVLTPGLDDETQPESSFESGLNQMSIAPSATSNPRADPVDPAAVDQIRKHLLRGDRDKAVWEAVDKRLWAHAMLISHTVSKDVYKQVAQEFIQKEVKNIGENTESLSALYEIFAGNFEESIDELVPPSARAGFQMVSTSNVTGPSKDSLEGLDRWRETLGLVLSNRSTDDNQALNALGKLLSGYGRAEAAHICFLFARTNSVFGGVDDPQSSIVLVGSDHQRQPYQFDKELEPILLSEVYEYGLTLSNASVTALSMPHLAVYKLQHATVLAEYGQRDKALQYCEAIASSITSQTKRSPYHHPLLVGALDDLSKRLKQSPKDENSSWISKPSIDKVSGSVWAKFNKFVAGDENDGSVDGSATGAGSEIGPFARIAGGTPTISRSPSVSDIYGSYGSLGMNTSNGGIPIPTASKTSSRYAPGGSYTPPTTYEPQLGSSYGSQSRASFEQRSSSELKRGPYESMRQSSDYRPASQAGSLSNSYAPLSNSGYAPQSTYAPYGGASTASLTENPSAYAQQSPSTPISDRPPHSNMYDSPRSIANSDMPHAAASYTPPQPSYEPHISTGYEPSAANSYEPPTSTGYEPPSSSGYEPPSSSGYEPPSSSGYEPPSSSGYEPPSSGYEPPSYEPATMNDEPDSPVTTKPKKKSFMDDDDDFSTAPAASGGKTKAEKDREADEAFRKAAEADAQRAKETAAPKKGWGLGGWFGGGKKEAAPDMSQPGKPIRAKLGEASTFVYDPELKRWINKKGGTDATPTPSATPPPPRGAAPPRTASGPPSMPTSDPRPSSAMGDGPPGLHVRSTQSMSDVNRAASGSVPPGALGPASLGAPPAMSRSVSNGSLAGGPPSRPGTSMSNASSIDDLLGPATGGRKSVGKGKKKGRGYIDVMGEKK</sequence>
<feature type="compositionally biased region" description="Acidic residues" evidence="11">
    <location>
        <begin position="450"/>
        <end position="461"/>
    </location>
</feature>
<feature type="domain" description="Sec16 N-terminal" evidence="14">
    <location>
        <begin position="261"/>
        <end position="471"/>
    </location>
</feature>
<proteinExistence type="inferred from homology"/>
<feature type="domain" description="Sec16 Sec23-binding" evidence="12">
    <location>
        <begin position="1193"/>
        <end position="1496"/>
    </location>
</feature>
<feature type="compositionally biased region" description="Polar residues" evidence="11">
    <location>
        <begin position="462"/>
        <end position="482"/>
    </location>
</feature>
<feature type="compositionally biased region" description="Polar residues" evidence="11">
    <location>
        <begin position="330"/>
        <end position="339"/>
    </location>
</feature>
<dbReference type="InterPro" id="IPR024340">
    <property type="entry name" value="Sec16_CCD"/>
</dbReference>
<feature type="compositionally biased region" description="Polar residues" evidence="11">
    <location>
        <begin position="536"/>
        <end position="548"/>
    </location>
</feature>
<feature type="compositionally biased region" description="Acidic residues" evidence="11">
    <location>
        <begin position="346"/>
        <end position="357"/>
    </location>
</feature>
<keyword evidence="6 10" id="KW-0653">Protein transport</keyword>
<dbReference type="Pfam" id="PF12935">
    <property type="entry name" value="Sec16_N"/>
    <property type="match status" value="1"/>
</dbReference>
<evidence type="ECO:0000256" key="2">
    <source>
        <dbReference type="ARBA" id="ARBA00005927"/>
    </source>
</evidence>
<feature type="region of interest" description="Disordered" evidence="11">
    <location>
        <begin position="31"/>
        <end position="68"/>
    </location>
</feature>
<dbReference type="Pfam" id="PF12931">
    <property type="entry name" value="TPR_Sec16"/>
    <property type="match status" value="1"/>
</dbReference>
<feature type="region of interest" description="Disordered" evidence="11">
    <location>
        <begin position="932"/>
        <end position="972"/>
    </location>
</feature>
<feature type="compositionally biased region" description="Polar residues" evidence="11">
    <location>
        <begin position="790"/>
        <end position="799"/>
    </location>
</feature>
<evidence type="ECO:0000256" key="10">
    <source>
        <dbReference type="RuleBase" id="RU364101"/>
    </source>
</evidence>
<feature type="region of interest" description="Disordered" evidence="11">
    <location>
        <begin position="1546"/>
        <end position="1624"/>
    </location>
</feature>
<feature type="compositionally biased region" description="Low complexity" evidence="11">
    <location>
        <begin position="1959"/>
        <end position="1973"/>
    </location>
</feature>
<feature type="compositionally biased region" description="Polar residues" evidence="11">
    <location>
        <begin position="358"/>
        <end position="367"/>
    </location>
</feature>
<feature type="compositionally biased region" description="Polar residues" evidence="11">
    <location>
        <begin position="494"/>
        <end position="506"/>
    </location>
</feature>
<gene>
    <name evidence="15" type="ORF">BP6252_01152</name>
</gene>
<feature type="compositionally biased region" description="Polar residues" evidence="11">
    <location>
        <begin position="1991"/>
        <end position="2000"/>
    </location>
</feature>
<evidence type="ECO:0000256" key="7">
    <source>
        <dbReference type="ARBA" id="ARBA00023006"/>
    </source>
</evidence>
<dbReference type="GO" id="GO:0015031">
    <property type="term" value="P:protein transport"/>
    <property type="evidence" value="ECO:0007669"/>
    <property type="project" value="UniProtKB-KW"/>
</dbReference>
<feature type="compositionally biased region" description="Polar residues" evidence="11">
    <location>
        <begin position="688"/>
        <end position="710"/>
    </location>
</feature>
<feature type="compositionally biased region" description="Low complexity" evidence="11">
    <location>
        <begin position="634"/>
        <end position="645"/>
    </location>
</feature>
<feature type="compositionally biased region" description="Polar residues" evidence="11">
    <location>
        <begin position="1655"/>
        <end position="1667"/>
    </location>
</feature>
<evidence type="ECO:0000259" key="14">
    <source>
        <dbReference type="Pfam" id="PF12935"/>
    </source>
</evidence>
<dbReference type="PANTHER" id="PTHR13402:SF6">
    <property type="entry name" value="SECRETORY 16, ISOFORM I"/>
    <property type="match status" value="1"/>
</dbReference>
<feature type="compositionally biased region" description="Polar residues" evidence="11">
    <location>
        <begin position="1159"/>
        <end position="1180"/>
    </location>
</feature>
<organism evidence="15 16">
    <name type="scientific">Coleophoma cylindrospora</name>
    <dbReference type="NCBI Taxonomy" id="1849047"/>
    <lineage>
        <taxon>Eukaryota</taxon>
        <taxon>Fungi</taxon>
        <taxon>Dikarya</taxon>
        <taxon>Ascomycota</taxon>
        <taxon>Pezizomycotina</taxon>
        <taxon>Leotiomycetes</taxon>
        <taxon>Helotiales</taxon>
        <taxon>Dermateaceae</taxon>
        <taxon>Coleophoma</taxon>
    </lineage>
</organism>
<evidence type="ECO:0000259" key="12">
    <source>
        <dbReference type="Pfam" id="PF12931"/>
    </source>
</evidence>
<comment type="function">
    <text evidence="9 10">Involved in the initiation of assembly of the COPII coat required for the formation of transport vesicles from the endoplasmic reticulum (ER) and the selection of cargo molecules. Also involved in autophagy.</text>
</comment>
<feature type="domain" description="Sec16 central conserved" evidence="13">
    <location>
        <begin position="1015"/>
        <end position="1133"/>
    </location>
</feature>
<evidence type="ECO:0000256" key="6">
    <source>
        <dbReference type="ARBA" id="ARBA00022927"/>
    </source>
</evidence>
<dbReference type="STRING" id="1849047.A0A3D8SS23"/>
<feature type="compositionally biased region" description="Basic and acidic residues" evidence="11">
    <location>
        <begin position="318"/>
        <end position="329"/>
    </location>
</feature>
<comment type="caution">
    <text evidence="15">The sequence shown here is derived from an EMBL/GenBank/DDBJ whole genome shotgun (WGS) entry which is preliminary data.</text>
</comment>
<comment type="similarity">
    <text evidence="2 10">Belongs to the SEC16 family.</text>
</comment>
<dbReference type="GO" id="GO:0016192">
    <property type="term" value="P:vesicle-mediated transport"/>
    <property type="evidence" value="ECO:0007669"/>
    <property type="project" value="UniProtKB-KW"/>
</dbReference>
<dbReference type="FunFam" id="1.25.40.1030:FF:000008">
    <property type="entry name" value="Protein transport protein sec16"/>
    <property type="match status" value="1"/>
</dbReference>
<dbReference type="GO" id="GO:0070971">
    <property type="term" value="C:endoplasmic reticulum exit site"/>
    <property type="evidence" value="ECO:0007669"/>
    <property type="project" value="TreeGrafter"/>
</dbReference>
<evidence type="ECO:0000259" key="13">
    <source>
        <dbReference type="Pfam" id="PF12932"/>
    </source>
</evidence>
<evidence type="ECO:0000256" key="5">
    <source>
        <dbReference type="ARBA" id="ARBA00022892"/>
    </source>
</evidence>
<keyword evidence="5 10" id="KW-0931">ER-Golgi transport</keyword>
<feature type="compositionally biased region" description="Low complexity" evidence="11">
    <location>
        <begin position="1725"/>
        <end position="1772"/>
    </location>
</feature>
<evidence type="ECO:0000256" key="8">
    <source>
        <dbReference type="ARBA" id="ARBA00023136"/>
    </source>
</evidence>
<dbReference type="Pfam" id="PF12932">
    <property type="entry name" value="Sec16"/>
    <property type="match status" value="1"/>
</dbReference>
<dbReference type="PANTHER" id="PTHR13402">
    <property type="entry name" value="RGPR-RELATED"/>
    <property type="match status" value="1"/>
</dbReference>
<keyword evidence="4 10" id="KW-0256">Endoplasmic reticulum</keyword>
<accession>A0A3D8SS23</accession>
<dbReference type="GO" id="GO:0007030">
    <property type="term" value="P:Golgi organization"/>
    <property type="evidence" value="ECO:0007669"/>
    <property type="project" value="TreeGrafter"/>
</dbReference>
<comment type="subcellular location">
    <subcellularLocation>
        <location evidence="1">Endoplasmic reticulum membrane</location>
        <topology evidence="1">Peripheral membrane protein</topology>
        <orientation evidence="1">Cytoplasmic side</orientation>
    </subcellularLocation>
</comment>
<dbReference type="GO" id="GO:0005789">
    <property type="term" value="C:endoplasmic reticulum membrane"/>
    <property type="evidence" value="ECO:0007669"/>
    <property type="project" value="UniProtKB-SubCell"/>
</dbReference>
<evidence type="ECO:0000256" key="1">
    <source>
        <dbReference type="ARBA" id="ARBA00004397"/>
    </source>
</evidence>
<keyword evidence="7 10" id="KW-0072">Autophagy</keyword>
<evidence type="ECO:0000256" key="3">
    <source>
        <dbReference type="ARBA" id="ARBA00022448"/>
    </source>
</evidence>
<dbReference type="Proteomes" id="UP000256645">
    <property type="component" value="Unassembled WGS sequence"/>
</dbReference>
<name>A0A3D8SS23_9HELO</name>
<keyword evidence="16" id="KW-1185">Reference proteome</keyword>
<evidence type="ECO:0000313" key="16">
    <source>
        <dbReference type="Proteomes" id="UP000256645"/>
    </source>
</evidence>
<feature type="compositionally biased region" description="Basic residues" evidence="11">
    <location>
        <begin position="2014"/>
        <end position="2023"/>
    </location>
</feature>
<dbReference type="GO" id="GO:0070973">
    <property type="term" value="P:protein localization to endoplasmic reticulum exit site"/>
    <property type="evidence" value="ECO:0007669"/>
    <property type="project" value="TreeGrafter"/>
</dbReference>
<evidence type="ECO:0000256" key="9">
    <source>
        <dbReference type="ARBA" id="ARBA00024687"/>
    </source>
</evidence>
<dbReference type="Gene3D" id="1.25.40.1030">
    <property type="match status" value="1"/>
</dbReference>
<feature type="compositionally biased region" description="Pro residues" evidence="11">
    <location>
        <begin position="720"/>
        <end position="731"/>
    </location>
</feature>
<dbReference type="InterPro" id="IPR024298">
    <property type="entry name" value="Sec16_Sec23-bd"/>
</dbReference>
<evidence type="ECO:0000313" key="15">
    <source>
        <dbReference type="EMBL" id="RDW89120.1"/>
    </source>
</evidence>
<feature type="compositionally biased region" description="Polar residues" evidence="11">
    <location>
        <begin position="1570"/>
        <end position="1594"/>
    </location>
</feature>
<feature type="compositionally biased region" description="Low complexity" evidence="11">
    <location>
        <begin position="765"/>
        <end position="774"/>
    </location>
</feature>
<feature type="compositionally biased region" description="Low complexity" evidence="11">
    <location>
        <begin position="609"/>
        <end position="627"/>
    </location>
</feature>
<feature type="compositionally biased region" description="Polar residues" evidence="11">
    <location>
        <begin position="1607"/>
        <end position="1624"/>
    </location>
</feature>
<feature type="compositionally biased region" description="Acidic residues" evidence="11">
    <location>
        <begin position="419"/>
        <end position="436"/>
    </location>
</feature>
<keyword evidence="3 10" id="KW-0813">Transport</keyword>
<protein>
    <recommendedName>
        <fullName evidence="10">Protein transport protein sec16</fullName>
    </recommendedName>
</protein>
<feature type="region of interest" description="Disordered" evidence="11">
    <location>
        <begin position="281"/>
        <end position="903"/>
    </location>
</feature>
<reference evidence="15 16" key="1">
    <citation type="journal article" date="2018" name="IMA Fungus">
        <title>IMA Genome-F 9: Draft genome sequence of Annulohypoxylon stygium, Aspergillus mulundensis, Berkeleyomyces basicola (syn. Thielaviopsis basicola), Ceratocystis smalleyi, two Cercospora beticola strains, Coleophoma cylindrospora, Fusarium fracticaudum, Phialophora cf. hyalina, and Morchella septimelata.</title>
        <authorList>
            <person name="Wingfield B.D."/>
            <person name="Bills G.F."/>
            <person name="Dong Y."/>
            <person name="Huang W."/>
            <person name="Nel W.J."/>
            <person name="Swalarsk-Parry B.S."/>
            <person name="Vaghefi N."/>
            <person name="Wilken P.M."/>
            <person name="An Z."/>
            <person name="de Beer Z.W."/>
            <person name="De Vos L."/>
            <person name="Chen L."/>
            <person name="Duong T.A."/>
            <person name="Gao Y."/>
            <person name="Hammerbacher A."/>
            <person name="Kikkert J.R."/>
            <person name="Li Y."/>
            <person name="Li H."/>
            <person name="Li K."/>
            <person name="Li Q."/>
            <person name="Liu X."/>
            <person name="Ma X."/>
            <person name="Naidoo K."/>
            <person name="Pethybridge S.J."/>
            <person name="Sun J."/>
            <person name="Steenkamp E.T."/>
            <person name="van der Nest M.A."/>
            <person name="van Wyk S."/>
            <person name="Wingfield M.J."/>
            <person name="Xiong C."/>
            <person name="Yue Q."/>
            <person name="Zhang X."/>
        </authorList>
    </citation>
    <scope>NUCLEOTIDE SEQUENCE [LARGE SCALE GENOMIC DNA]</scope>
    <source>
        <strain evidence="15 16">BP6252</strain>
    </source>
</reference>
<dbReference type="GO" id="GO:0006914">
    <property type="term" value="P:autophagy"/>
    <property type="evidence" value="ECO:0007669"/>
    <property type="project" value="UniProtKB-KW"/>
</dbReference>
<feature type="region of interest" description="Disordered" evidence="11">
    <location>
        <begin position="1655"/>
        <end position="2033"/>
    </location>
</feature>
<evidence type="ECO:0000256" key="4">
    <source>
        <dbReference type="ARBA" id="ARBA00022824"/>
    </source>
</evidence>
<dbReference type="GO" id="GO:0012507">
    <property type="term" value="C:ER to Golgi transport vesicle membrane"/>
    <property type="evidence" value="ECO:0007669"/>
    <property type="project" value="TreeGrafter"/>
</dbReference>
<feature type="region of interest" description="Disordered" evidence="11">
    <location>
        <begin position="1152"/>
        <end position="1185"/>
    </location>
</feature>
<dbReference type="OrthoDB" id="8918678at2759"/>
<feature type="compositionally biased region" description="Pro residues" evidence="11">
    <location>
        <begin position="1900"/>
        <end position="1909"/>
    </location>
</feature>
<dbReference type="InterPro" id="IPR024468">
    <property type="entry name" value="Sec16_N"/>
</dbReference>
<dbReference type="CDD" id="cd09233">
    <property type="entry name" value="ACE1-Sec16-like"/>
    <property type="match status" value="1"/>
</dbReference>
<feature type="compositionally biased region" description="Polar residues" evidence="11">
    <location>
        <begin position="1714"/>
        <end position="1724"/>
    </location>
</feature>
<feature type="compositionally biased region" description="Low complexity" evidence="11">
    <location>
        <begin position="31"/>
        <end position="46"/>
    </location>
</feature>
<feature type="compositionally biased region" description="Basic and acidic residues" evidence="11">
    <location>
        <begin position="824"/>
        <end position="847"/>
    </location>
</feature>
<feature type="compositionally biased region" description="Basic and acidic residues" evidence="11">
    <location>
        <begin position="1810"/>
        <end position="1838"/>
    </location>
</feature>